<dbReference type="Pfam" id="PF05608">
    <property type="entry name" value="RTE1"/>
    <property type="match status" value="1"/>
</dbReference>
<feature type="region of interest" description="Disordered" evidence="9">
    <location>
        <begin position="1994"/>
        <end position="2017"/>
    </location>
</feature>
<reference evidence="12" key="2">
    <citation type="submission" date="2022-06" db="UniProtKB">
        <authorList>
            <consortium name="EnsemblMetazoa"/>
        </authorList>
    </citation>
    <scope>IDENTIFICATION</scope>
    <source>
        <strain evidence="12">PS312</strain>
    </source>
</reference>
<keyword evidence="4" id="KW-0677">Repeat</keyword>
<dbReference type="EnsemblMetazoa" id="PPA06773.1">
    <property type="protein sequence ID" value="PPA06773.1"/>
    <property type="gene ID" value="WBGene00096327"/>
</dbReference>
<keyword evidence="5" id="KW-0508">mRNA splicing</keyword>
<evidence type="ECO:0000256" key="8">
    <source>
        <dbReference type="ARBA" id="ARBA00069881"/>
    </source>
</evidence>
<feature type="compositionally biased region" description="Acidic residues" evidence="9">
    <location>
        <begin position="1097"/>
        <end position="1107"/>
    </location>
</feature>
<evidence type="ECO:0000259" key="11">
    <source>
        <dbReference type="SMART" id="SM00446"/>
    </source>
</evidence>
<dbReference type="SUPFAM" id="SSF48371">
    <property type="entry name" value="ARM repeat"/>
    <property type="match status" value="2"/>
</dbReference>
<feature type="domain" description="U2A'/phosphoprotein 32 family A C-terminal" evidence="11">
    <location>
        <begin position="1876"/>
        <end position="1894"/>
    </location>
</feature>
<feature type="compositionally biased region" description="Low complexity" evidence="9">
    <location>
        <begin position="1075"/>
        <end position="1091"/>
    </location>
</feature>
<dbReference type="Pfam" id="PF14580">
    <property type="entry name" value="LRR_9"/>
    <property type="match status" value="1"/>
</dbReference>
<feature type="compositionally biased region" description="Basic and acidic residues" evidence="9">
    <location>
        <begin position="1048"/>
        <end position="1059"/>
    </location>
</feature>
<dbReference type="SUPFAM" id="SSF52058">
    <property type="entry name" value="L domain-like"/>
    <property type="match status" value="1"/>
</dbReference>
<feature type="region of interest" description="Disordered" evidence="9">
    <location>
        <begin position="1187"/>
        <end position="1280"/>
    </location>
</feature>
<comment type="similarity">
    <text evidence="7">Belongs to the U2 small nuclear ribonucleoprotein A family.</text>
</comment>
<dbReference type="InterPro" id="IPR057860">
    <property type="entry name" value="HEAT_RRP12_N"/>
</dbReference>
<evidence type="ECO:0000256" key="3">
    <source>
        <dbReference type="ARBA" id="ARBA00022728"/>
    </source>
</evidence>
<organism evidence="12 13">
    <name type="scientific">Pristionchus pacificus</name>
    <name type="common">Parasitic nematode worm</name>
    <dbReference type="NCBI Taxonomy" id="54126"/>
    <lineage>
        <taxon>Eukaryota</taxon>
        <taxon>Metazoa</taxon>
        <taxon>Ecdysozoa</taxon>
        <taxon>Nematoda</taxon>
        <taxon>Chromadorea</taxon>
        <taxon>Rhabditida</taxon>
        <taxon>Rhabditina</taxon>
        <taxon>Diplogasteromorpha</taxon>
        <taxon>Diplogasteroidea</taxon>
        <taxon>Neodiplogasteridae</taxon>
        <taxon>Pristionchus</taxon>
    </lineage>
</organism>
<evidence type="ECO:0000313" key="13">
    <source>
        <dbReference type="Proteomes" id="UP000005239"/>
    </source>
</evidence>
<dbReference type="InterPro" id="IPR012978">
    <property type="entry name" value="HEAT_RRP12"/>
</dbReference>
<feature type="transmembrane region" description="Helical" evidence="10">
    <location>
        <begin position="1696"/>
        <end position="1716"/>
    </location>
</feature>
<evidence type="ECO:0000256" key="6">
    <source>
        <dbReference type="ARBA" id="ARBA00023242"/>
    </source>
</evidence>
<evidence type="ECO:0000256" key="4">
    <source>
        <dbReference type="ARBA" id="ARBA00022737"/>
    </source>
</evidence>
<dbReference type="FunFam" id="3.80.10.10:FF:000026">
    <property type="entry name" value="U2 small nuclear ribonucleoprotein A"/>
    <property type="match status" value="1"/>
</dbReference>
<dbReference type="InterPro" id="IPR044640">
    <property type="entry name" value="RU2A"/>
</dbReference>
<dbReference type="Pfam" id="PF08161">
    <property type="entry name" value="RRP12_HEAT"/>
    <property type="match status" value="1"/>
</dbReference>
<reference evidence="13" key="1">
    <citation type="journal article" date="2008" name="Nat. Genet.">
        <title>The Pristionchus pacificus genome provides a unique perspective on nematode lifestyle and parasitism.</title>
        <authorList>
            <person name="Dieterich C."/>
            <person name="Clifton S.W."/>
            <person name="Schuster L.N."/>
            <person name="Chinwalla A."/>
            <person name="Delehaunty K."/>
            <person name="Dinkelacker I."/>
            <person name="Fulton L."/>
            <person name="Fulton R."/>
            <person name="Godfrey J."/>
            <person name="Minx P."/>
            <person name="Mitreva M."/>
            <person name="Roeseler W."/>
            <person name="Tian H."/>
            <person name="Witte H."/>
            <person name="Yang S.P."/>
            <person name="Wilson R.K."/>
            <person name="Sommer R.J."/>
        </authorList>
    </citation>
    <scope>NUCLEOTIDE SEQUENCE [LARGE SCALE GENOMIC DNA]</scope>
    <source>
        <strain evidence="13">PS312</strain>
    </source>
</reference>
<evidence type="ECO:0000256" key="5">
    <source>
        <dbReference type="ARBA" id="ARBA00023187"/>
    </source>
</evidence>
<protein>
    <recommendedName>
        <fullName evidence="8">Probable U2 small nuclear ribonucleoprotein A'</fullName>
    </recommendedName>
</protein>
<dbReference type="GO" id="GO:0000398">
    <property type="term" value="P:mRNA splicing, via spliceosome"/>
    <property type="evidence" value="ECO:0000318"/>
    <property type="project" value="GO_Central"/>
</dbReference>
<dbReference type="PANTHER" id="PTHR10552">
    <property type="entry name" value="U2 SMALL NUCLEAR RIBONUCLEOPROTEIN A"/>
    <property type="match status" value="1"/>
</dbReference>
<feature type="compositionally biased region" description="Basic residues" evidence="9">
    <location>
        <begin position="1"/>
        <end position="18"/>
    </location>
</feature>
<evidence type="ECO:0000256" key="9">
    <source>
        <dbReference type="SAM" id="MobiDB-lite"/>
    </source>
</evidence>
<evidence type="ECO:0000256" key="10">
    <source>
        <dbReference type="SAM" id="Phobius"/>
    </source>
</evidence>
<evidence type="ECO:0000256" key="1">
    <source>
        <dbReference type="ARBA" id="ARBA00004123"/>
    </source>
</evidence>
<sequence length="2017" mass="224766">MPKFRVRPGGAKIKKRYAPGKGSESNPEKNRHRAAANAMRNANILQEGTLAVDDRAEMSATDIVIDQLNLDTMSLGRSNGDGLGAKSMVSEGRLTSLTAFTSCTNPNFDAVHRVWKSGSNMQTEVVAVLAAVAEIIKEKGGTESDVEYMAALLVTLEGLDQSEPGRVAATAYLLHLIIKKVPREILQANFTSTANILYTKILEHTGSDESSILKNLLTVLGVVLRAQPAPVFNNPQTKNMIVSVCALCTHERPWVRTMARRVARAVLTDPVTALDNGLHAAAAPVAQFILQQLQQCIGTKNGVLMSTRWLCLLEGIMHKFPAALFKQLTEVILRSFTIIDPTVKCSAMQCLQRALERQPCDTALTAETCELLVESLRGLAPPTADITVVAHWMQAITEAQICLSTKDASRSSSILQETTECLAKHFSLAHEQLAQLTYQLLSRIIDCCVQEDENAAKNLLGLLHRSLHVQSAPVWRFVVRTQMRLFEKAGSSLIGTELAETLKTLAEMRQAENCLCRPEIDFTIGSAVRHVGAGAVLSVIKLQLDPDAAILPLDLPRSWLIPVLRVNLHNAQLSLFLKYFLPMAMKLHRRLPSLEGVQSRLYSLLQLQLWELLPPFFESPSDFETTFPTLAPILGTAILERKDLRMIVLQGVRAALGFVHQPDAPAARVETMARFAKNFQPILFNLYTEGAEDDHDDRQRRLSALETIRLYAESTPRELIAKYIGSALAKMDETDSDASKQARIADIVTALVKNADPETTKTVLSRSLVWSEKQAKKKEHLQKKAYRIIDEIMKRKGESDLDAVFAHFGDAIVEAVTRPVEQVVAQARGAQMAAARLVLAACSDLPMLQQLSLAILKNVIPALDKSQSTSTRSSASKTLQEMLTLLVAAGIDNGQAASTVLAPLLTHIFESTTPRAGGTGEVKIETAQGSLVALNIIAQKQVKNMNASHTSQMVSHSTTWMVDGRAAVRLLAIRLMRVLLQKMSSFMVDQFRELILTSFFGQNTEDTTIKIRKANRLLLGVIMERMGVHTVQRCAADKPEWVRVVKSMEKEQRRKERQSLRGVNGGEDDGEDDALSTATSRTSARTAGADTILGMLEDSDDDEEDKDSEVQSRVSRRSSVWLKEDNETSALDLLDRKNLANKVSTSDPFAANRRKEKAIARRDKNHGFKIGDDGKIVIELDEIDYRRKKKEDEDDEVPDKRRRVDGGSDDEDSLLADDNDEKKSSWRPGGQGIHRDTSKSVVSGASGMSRMSKVSRASTTKSGRGGRKDDNKKKDKKGVQPYAYVPLSKLRKGQGAKQELKSLVGRKRKAAGNRSTRVQQVILVVETTPARREAGNDCTHCDNDGCRWVPCHSTDYDVPVAVAVAKRDLEKREESSEVVEKLESADEIVEKSEAVVSKRERSKINGGLYRNLPYPQEKRESAEEETDCGGMGGVCPCVCDEEGRNCKRCQIIGFHRRNCKPDDSCAGGKYAIKEKREETVSEGERDQRSKINKHLKCHPASFIASATLESSKREKWPDRSIISSPSNPPHRPSDFYNVNLESESISMPRSPTEVDHEEHRYPYCIVWTPIPCITWFLPFVGHMGIATSRGIIRDFAGSYYVSEDEMGFGWPTRIWQLDERMVPGGAEIYDSAVRFASDEYKNHVHNIFCDNCHSHVALALNEMKYGGRSNWNMVILAAGILFKGRSLGVGGFLKQWLPFLILCIIILSIFVLPRVYNAIQYLPARGKWLFIILPAEEITGSPLHLAAAMVRMSVELLAEAHQYINTVKERELNLRNFKIPVIENMGVTQDQFDYIDMSDNDVKKLDNFPLLKRLQALYLHNNRVQFISSNLGESLPKLKTLTLTNNNLCELGDIDGLATCEKLEYLTLIGNPITHKPHYRSYVIFKLPQVRVLDFKRIRLAEREEAKKQFKGKKNAKKRAEVAKHSEMPVDELAAELEKSGVRGGSRIVNEEDKQKIKDAIKNAKNLVEIEYLQQILASGRIPEKGWNRQMDLTEKTNGAEPANGEFQAEEEEAMEQ</sequence>
<dbReference type="SMART" id="SM00446">
    <property type="entry name" value="LRRcap"/>
    <property type="match status" value="1"/>
</dbReference>
<evidence type="ECO:0000256" key="2">
    <source>
        <dbReference type="ARBA" id="ARBA00022614"/>
    </source>
</evidence>
<keyword evidence="6" id="KW-0539">Nucleus</keyword>
<dbReference type="InterPro" id="IPR032675">
    <property type="entry name" value="LRR_dom_sf"/>
</dbReference>
<keyword evidence="10" id="KW-0812">Transmembrane</keyword>
<evidence type="ECO:0000313" key="12">
    <source>
        <dbReference type="EnsemblMetazoa" id="PPA06773.1"/>
    </source>
</evidence>
<dbReference type="Pfam" id="PF25772">
    <property type="entry name" value="HEAT_RRP12_N"/>
    <property type="match status" value="1"/>
</dbReference>
<dbReference type="InterPro" id="IPR016024">
    <property type="entry name" value="ARM-type_fold"/>
</dbReference>
<keyword evidence="13" id="KW-1185">Reference proteome</keyword>
<dbReference type="Gene3D" id="3.80.10.10">
    <property type="entry name" value="Ribonuclease Inhibitor"/>
    <property type="match status" value="1"/>
</dbReference>
<dbReference type="InterPro" id="IPR001611">
    <property type="entry name" value="Leu-rich_rpt"/>
</dbReference>
<comment type="subcellular location">
    <subcellularLocation>
        <location evidence="1">Nucleus</location>
    </subcellularLocation>
</comment>
<feature type="compositionally biased region" description="Acidic residues" evidence="9">
    <location>
        <begin position="1207"/>
        <end position="1219"/>
    </location>
</feature>
<keyword evidence="3" id="KW-0747">Spliceosome</keyword>
<keyword evidence="3" id="KW-0507">mRNA processing</keyword>
<evidence type="ECO:0000256" key="7">
    <source>
        <dbReference type="ARBA" id="ARBA00024196"/>
    </source>
</evidence>
<dbReference type="PROSITE" id="PS51450">
    <property type="entry name" value="LRR"/>
    <property type="match status" value="1"/>
</dbReference>
<dbReference type="Proteomes" id="UP000005239">
    <property type="component" value="Unassembled WGS sequence"/>
</dbReference>
<keyword evidence="10" id="KW-0472">Membrane</keyword>
<proteinExistence type="inferred from homology"/>
<accession>A0A2A6CVP8</accession>
<name>A0A2A6CVP8_PRIPA</name>
<dbReference type="GO" id="GO:0030620">
    <property type="term" value="F:U2 snRNA binding"/>
    <property type="evidence" value="ECO:0000318"/>
    <property type="project" value="GO_Central"/>
</dbReference>
<dbReference type="InterPro" id="IPR008496">
    <property type="entry name" value="TMEM222/RTE1"/>
</dbReference>
<dbReference type="PANTHER" id="PTHR10552:SF6">
    <property type="entry name" value="U2 SMALL NUCLEAR RIBONUCLEOPROTEIN A"/>
    <property type="match status" value="1"/>
</dbReference>
<keyword evidence="10" id="KW-1133">Transmembrane helix</keyword>
<feature type="region of interest" description="Disordered" evidence="9">
    <location>
        <begin position="1"/>
        <end position="31"/>
    </location>
</feature>
<gene>
    <name evidence="12" type="primary">WBGene00096327</name>
</gene>
<feature type="compositionally biased region" description="Acidic residues" evidence="9">
    <location>
        <begin position="2008"/>
        <end position="2017"/>
    </location>
</feature>
<dbReference type="GO" id="GO:0005681">
    <property type="term" value="C:spliceosomal complex"/>
    <property type="evidence" value="ECO:0007669"/>
    <property type="project" value="UniProtKB-KW"/>
</dbReference>
<keyword evidence="2" id="KW-0433">Leucine-rich repeat</keyword>
<dbReference type="GO" id="GO:0005686">
    <property type="term" value="C:U2 snRNP"/>
    <property type="evidence" value="ECO:0000318"/>
    <property type="project" value="GO_Central"/>
</dbReference>
<dbReference type="InterPro" id="IPR003603">
    <property type="entry name" value="U2A'_phosphoprotein32A_C"/>
</dbReference>
<feature type="region of interest" description="Disordered" evidence="9">
    <location>
        <begin position="1048"/>
        <end position="1118"/>
    </location>
</feature>
<accession>A0A8R1Y8I8</accession>